<keyword evidence="9" id="KW-1185">Reference proteome</keyword>
<dbReference type="Proteomes" id="UP000619761">
    <property type="component" value="Unassembled WGS sequence"/>
</dbReference>
<reference evidence="9" key="1">
    <citation type="journal article" date="2019" name="Int. J. Syst. Evol. Microbiol.">
        <title>The Global Catalogue of Microorganisms (GCM) 10K type strain sequencing project: providing services to taxonomists for standard genome sequencing and annotation.</title>
        <authorList>
            <consortium name="The Broad Institute Genomics Platform"/>
            <consortium name="The Broad Institute Genome Sequencing Center for Infectious Disease"/>
            <person name="Wu L."/>
            <person name="Ma J."/>
        </authorList>
    </citation>
    <scope>NUCLEOTIDE SEQUENCE [LARGE SCALE GENOMIC DNA]</scope>
    <source>
        <strain evidence="9">KCTC 32239</strain>
    </source>
</reference>
<feature type="transmembrane region" description="Helical" evidence="6">
    <location>
        <begin position="119"/>
        <end position="137"/>
    </location>
</feature>
<accession>A0ABQ3AYY1</accession>
<feature type="transmembrane region" description="Helical" evidence="6">
    <location>
        <begin position="62"/>
        <end position="83"/>
    </location>
</feature>
<comment type="subcellular location">
    <subcellularLocation>
        <location evidence="1">Cell membrane</location>
        <topology evidence="1">Multi-pass membrane protein</topology>
    </subcellularLocation>
</comment>
<dbReference type="EMBL" id="BMYZ01000001">
    <property type="protein sequence ID" value="GGY71624.1"/>
    <property type="molecule type" value="Genomic_DNA"/>
</dbReference>
<evidence type="ECO:0000256" key="4">
    <source>
        <dbReference type="ARBA" id="ARBA00022989"/>
    </source>
</evidence>
<dbReference type="InterPro" id="IPR051791">
    <property type="entry name" value="Pra-immunoreactive"/>
</dbReference>
<evidence type="ECO:0000313" key="8">
    <source>
        <dbReference type="EMBL" id="GGY71624.1"/>
    </source>
</evidence>
<proteinExistence type="predicted"/>
<evidence type="ECO:0000256" key="3">
    <source>
        <dbReference type="ARBA" id="ARBA00022692"/>
    </source>
</evidence>
<sequence length="159" mass="17894">MKKNVTPVTEFAAPGLPRIFAAMVYDSLLLAAISIAYGALVVGIDVAIFGQPEAGQRIHWSLFAKVFITLGWLLVITFFYVYFWQKFGQTLGMKTWRMQLVDANTNQIVSYSQALKRSAFAWLSLLLLGMGYWLSLVHPQGRLLHDLLSGTKLILLKKK</sequence>
<evidence type="ECO:0000259" key="7">
    <source>
        <dbReference type="Pfam" id="PF06271"/>
    </source>
</evidence>
<gene>
    <name evidence="8" type="ORF">GCM10011613_15560</name>
</gene>
<feature type="domain" description="RDD" evidence="7">
    <location>
        <begin position="16"/>
        <end position="150"/>
    </location>
</feature>
<dbReference type="RefSeq" id="WP_189417331.1">
    <property type="nucleotide sequence ID" value="NZ_BMYZ01000001.1"/>
</dbReference>
<keyword evidence="4 6" id="KW-1133">Transmembrane helix</keyword>
<evidence type="ECO:0000313" key="9">
    <source>
        <dbReference type="Proteomes" id="UP000619761"/>
    </source>
</evidence>
<dbReference type="InterPro" id="IPR010432">
    <property type="entry name" value="RDD"/>
</dbReference>
<dbReference type="PANTHER" id="PTHR36115:SF10">
    <property type="entry name" value="RDD DOMAIN-CONTAINING PROTEIN"/>
    <property type="match status" value="1"/>
</dbReference>
<name>A0ABQ3AYY1_9GAMM</name>
<dbReference type="PANTHER" id="PTHR36115">
    <property type="entry name" value="PROLINE-RICH ANTIGEN HOMOLOG-RELATED"/>
    <property type="match status" value="1"/>
</dbReference>
<evidence type="ECO:0000256" key="1">
    <source>
        <dbReference type="ARBA" id="ARBA00004651"/>
    </source>
</evidence>
<keyword evidence="5 6" id="KW-0472">Membrane</keyword>
<evidence type="ECO:0000256" key="6">
    <source>
        <dbReference type="SAM" id="Phobius"/>
    </source>
</evidence>
<evidence type="ECO:0000256" key="2">
    <source>
        <dbReference type="ARBA" id="ARBA00022475"/>
    </source>
</evidence>
<comment type="caution">
    <text evidence="8">The sequence shown here is derived from an EMBL/GenBank/DDBJ whole genome shotgun (WGS) entry which is preliminary data.</text>
</comment>
<evidence type="ECO:0000256" key="5">
    <source>
        <dbReference type="ARBA" id="ARBA00023136"/>
    </source>
</evidence>
<keyword evidence="2" id="KW-1003">Cell membrane</keyword>
<organism evidence="8 9">
    <name type="scientific">Cellvibrio zantedeschiae</name>
    <dbReference type="NCBI Taxonomy" id="1237077"/>
    <lineage>
        <taxon>Bacteria</taxon>
        <taxon>Pseudomonadati</taxon>
        <taxon>Pseudomonadota</taxon>
        <taxon>Gammaproteobacteria</taxon>
        <taxon>Cellvibrionales</taxon>
        <taxon>Cellvibrionaceae</taxon>
        <taxon>Cellvibrio</taxon>
    </lineage>
</organism>
<feature type="transmembrane region" description="Helical" evidence="6">
    <location>
        <begin position="28"/>
        <end position="50"/>
    </location>
</feature>
<keyword evidence="3 6" id="KW-0812">Transmembrane</keyword>
<dbReference type="Pfam" id="PF06271">
    <property type="entry name" value="RDD"/>
    <property type="match status" value="1"/>
</dbReference>
<protein>
    <submittedName>
        <fullName evidence="8">RDD family protein</fullName>
    </submittedName>
</protein>